<dbReference type="GO" id="GO:0005524">
    <property type="term" value="F:ATP binding"/>
    <property type="evidence" value="ECO:0007669"/>
    <property type="project" value="UniProtKB-KW"/>
</dbReference>
<dbReference type="InterPro" id="IPR002500">
    <property type="entry name" value="PAPS_reduct_dom"/>
</dbReference>
<dbReference type="InterPro" id="IPR036425">
    <property type="entry name" value="MoaB/Mog-like_dom_sf"/>
</dbReference>
<dbReference type="AlphaFoldDB" id="A0A8S9J3Q3"/>
<evidence type="ECO:0000256" key="1">
    <source>
        <dbReference type="ARBA" id="ARBA00031145"/>
    </source>
</evidence>
<organism evidence="5 6">
    <name type="scientific">Brassica cretica</name>
    <name type="common">Mustard</name>
    <dbReference type="NCBI Taxonomy" id="69181"/>
    <lineage>
        <taxon>Eukaryota</taxon>
        <taxon>Viridiplantae</taxon>
        <taxon>Streptophyta</taxon>
        <taxon>Embryophyta</taxon>
        <taxon>Tracheophyta</taxon>
        <taxon>Spermatophyta</taxon>
        <taxon>Magnoliopsida</taxon>
        <taxon>eudicotyledons</taxon>
        <taxon>Gunneridae</taxon>
        <taxon>Pentapetalae</taxon>
        <taxon>rosids</taxon>
        <taxon>malvids</taxon>
        <taxon>Brassicales</taxon>
        <taxon>Brassicaceae</taxon>
        <taxon>Brassiceae</taxon>
        <taxon>Brassica</taxon>
    </lineage>
</organism>
<evidence type="ECO:0000256" key="2">
    <source>
        <dbReference type="ARBA" id="ARBA00031871"/>
    </source>
</evidence>
<dbReference type="GO" id="GO:0006747">
    <property type="term" value="P:FAD biosynthetic process"/>
    <property type="evidence" value="ECO:0007669"/>
    <property type="project" value="TreeGrafter"/>
</dbReference>
<keyword evidence="3" id="KW-0732">Signal</keyword>
<dbReference type="PANTHER" id="PTHR23293:SF11">
    <property type="entry name" value="MOAB_MOG DOMAIN-CONTAINING PROTEIN"/>
    <property type="match status" value="1"/>
</dbReference>
<feature type="signal peptide" evidence="3">
    <location>
        <begin position="1"/>
        <end position="18"/>
    </location>
</feature>
<dbReference type="Pfam" id="PF00994">
    <property type="entry name" value="MoCF_biosynth"/>
    <property type="match status" value="1"/>
</dbReference>
<evidence type="ECO:0000256" key="3">
    <source>
        <dbReference type="SAM" id="SignalP"/>
    </source>
</evidence>
<dbReference type="EMBL" id="QGKW02001660">
    <property type="protein sequence ID" value="KAF2577030.1"/>
    <property type="molecule type" value="Genomic_DNA"/>
</dbReference>
<dbReference type="SUPFAM" id="SSF52402">
    <property type="entry name" value="Adenine nucleotide alpha hydrolases-like"/>
    <property type="match status" value="1"/>
</dbReference>
<dbReference type="FunFam" id="3.40.50.620:FF:000135">
    <property type="entry name" value="Phosphoadenosine phosphosulfate reductase family protein"/>
    <property type="match status" value="1"/>
</dbReference>
<protein>
    <recommendedName>
        <fullName evidence="1">FAD pyrophosphorylase</fullName>
    </recommendedName>
    <alternativeName>
        <fullName evidence="2">FMN adenylyltransferase</fullName>
    </alternativeName>
</protein>
<reference evidence="5" key="1">
    <citation type="submission" date="2019-12" db="EMBL/GenBank/DDBJ databases">
        <title>Genome sequencing and annotation of Brassica cretica.</title>
        <authorList>
            <person name="Studholme D.J."/>
            <person name="Sarris P.F."/>
        </authorList>
    </citation>
    <scope>NUCLEOTIDE SEQUENCE</scope>
    <source>
        <strain evidence="5">PFS-001/15</strain>
        <tissue evidence="5">Leaf</tissue>
    </source>
</reference>
<dbReference type="Proteomes" id="UP000712281">
    <property type="component" value="Unassembled WGS sequence"/>
</dbReference>
<sequence length="523" mass="57671">MKKTKALSLLLLVVMVMATTIRLPEELLVAGAQRILMAEKITGEEVEADVNNHHSIPRGIEEVAFSFNGGKDSTVLLHLLRAGYFLHRKELSSSNGGLSSFPVRTIYFESPSAFTEINAFTYDAAQTYGIQLDIIRQDFKSGLEALLKANPIRAIFLGVRIGDPTAVGQEQFSPSSPGWPPFMRVNPILDWSYRDVWAFLLTCKVKYCSLYDQGYTSIGSIHDTVPNALLSVNDTSSKEKFKPAYLLSDGRLERAGRVKKNASVKNDVGSDSHKHEVLLASVIAVGDEILSGTVEDQLGLSLCKKLTSVGWSVQQTSVLRNDIDSVSEEVDRQRSICDMVFIYGGVGPLHSDVTLAGVGKAFGVRLAPDEEFEEYLRHLISEQCTGDRNEMAQLPEGITELLHHEKLSVPLIKCRNVIVLAATNTEELEKEWECLTELTKLGGSTSSLMDASRRLITSLTDVEVAEPLSKLGLEFPDIYLGCYRKSRQGPIIISLKGKDNARIDSAVQALCKKLKEGVFVDMK</sequence>
<gene>
    <name evidence="5" type="ORF">F2Q68_00000083</name>
</gene>
<evidence type="ECO:0000259" key="4">
    <source>
        <dbReference type="SMART" id="SM00852"/>
    </source>
</evidence>
<dbReference type="InterPro" id="IPR001453">
    <property type="entry name" value="MoaB/Mog_dom"/>
</dbReference>
<dbReference type="SMART" id="SM00852">
    <property type="entry name" value="MoCF_biosynth"/>
    <property type="match status" value="1"/>
</dbReference>
<dbReference type="SUPFAM" id="SSF53218">
    <property type="entry name" value="Molybdenum cofactor biosynthesis proteins"/>
    <property type="match status" value="1"/>
</dbReference>
<dbReference type="PANTHER" id="PTHR23293">
    <property type="entry name" value="FAD SYNTHETASE-RELATED FMN ADENYLYLTRANSFERASE"/>
    <property type="match status" value="1"/>
</dbReference>
<dbReference type="GO" id="GO:0003919">
    <property type="term" value="F:FMN adenylyltransferase activity"/>
    <property type="evidence" value="ECO:0007669"/>
    <property type="project" value="UniProtKB-EC"/>
</dbReference>
<dbReference type="Gene3D" id="3.40.50.620">
    <property type="entry name" value="HUPs"/>
    <property type="match status" value="1"/>
</dbReference>
<dbReference type="CDD" id="cd23948">
    <property type="entry name" value="FAD_synthase"/>
    <property type="match status" value="1"/>
</dbReference>
<evidence type="ECO:0000313" key="5">
    <source>
        <dbReference type="EMBL" id="KAF2577030.1"/>
    </source>
</evidence>
<dbReference type="FunFam" id="3.40.980.10:FF:000010">
    <property type="entry name" value="Phosphoadenosine phosphosulfate reductase family protein"/>
    <property type="match status" value="1"/>
</dbReference>
<feature type="chain" id="PRO_5035866664" description="FAD pyrophosphorylase" evidence="3">
    <location>
        <begin position="19"/>
        <end position="523"/>
    </location>
</feature>
<evidence type="ECO:0000313" key="6">
    <source>
        <dbReference type="Proteomes" id="UP000712281"/>
    </source>
</evidence>
<dbReference type="InterPro" id="IPR056596">
    <property type="entry name" value="FLAD1_M"/>
</dbReference>
<accession>A0A8S9J3Q3</accession>
<feature type="domain" description="MoaB/Mog" evidence="4">
    <location>
        <begin position="281"/>
        <end position="462"/>
    </location>
</feature>
<comment type="caution">
    <text evidence="5">The sequence shown here is derived from an EMBL/GenBank/DDBJ whole genome shotgun (WGS) entry which is preliminary data.</text>
</comment>
<dbReference type="Pfam" id="PF01507">
    <property type="entry name" value="PAPS_reduct"/>
    <property type="match status" value="1"/>
</dbReference>
<name>A0A8S9J3Q3_BRACR</name>
<dbReference type="InterPro" id="IPR014729">
    <property type="entry name" value="Rossmann-like_a/b/a_fold"/>
</dbReference>
<proteinExistence type="predicted"/>
<dbReference type="Gene3D" id="3.40.980.10">
    <property type="entry name" value="MoaB/Mog-like domain"/>
    <property type="match status" value="1"/>
</dbReference>
<dbReference type="Pfam" id="PF24102">
    <property type="entry name" value="FLAD1_M"/>
    <property type="match status" value="1"/>
</dbReference>